<name>A0ACC2N3K7_9HYME</name>
<evidence type="ECO:0000313" key="2">
    <source>
        <dbReference type="Proteomes" id="UP001239111"/>
    </source>
</evidence>
<organism evidence="1 2">
    <name type="scientific">Eretmocerus hayati</name>
    <dbReference type="NCBI Taxonomy" id="131215"/>
    <lineage>
        <taxon>Eukaryota</taxon>
        <taxon>Metazoa</taxon>
        <taxon>Ecdysozoa</taxon>
        <taxon>Arthropoda</taxon>
        <taxon>Hexapoda</taxon>
        <taxon>Insecta</taxon>
        <taxon>Pterygota</taxon>
        <taxon>Neoptera</taxon>
        <taxon>Endopterygota</taxon>
        <taxon>Hymenoptera</taxon>
        <taxon>Apocrita</taxon>
        <taxon>Proctotrupomorpha</taxon>
        <taxon>Chalcidoidea</taxon>
        <taxon>Aphelinidae</taxon>
        <taxon>Aphelininae</taxon>
        <taxon>Eretmocerus</taxon>
    </lineage>
</organism>
<evidence type="ECO:0000313" key="1">
    <source>
        <dbReference type="EMBL" id="KAJ8665747.1"/>
    </source>
</evidence>
<comment type="caution">
    <text evidence="1">The sequence shown here is derived from an EMBL/GenBank/DDBJ whole genome shotgun (WGS) entry which is preliminary data.</text>
</comment>
<keyword evidence="2" id="KW-1185">Reference proteome</keyword>
<proteinExistence type="predicted"/>
<reference evidence="1" key="1">
    <citation type="submission" date="2023-04" db="EMBL/GenBank/DDBJ databases">
        <title>A chromosome-level genome assembly of the parasitoid wasp Eretmocerus hayati.</title>
        <authorList>
            <person name="Zhong Y."/>
            <person name="Liu S."/>
            <person name="Liu Y."/>
        </authorList>
    </citation>
    <scope>NUCLEOTIDE SEQUENCE</scope>
    <source>
        <strain evidence="1">ZJU_SS_LIU_2023</strain>
    </source>
</reference>
<protein>
    <submittedName>
        <fullName evidence="1">Uncharacterized protein</fullName>
    </submittedName>
</protein>
<dbReference type="Proteomes" id="UP001239111">
    <property type="component" value="Chromosome 4"/>
</dbReference>
<dbReference type="EMBL" id="CM056744">
    <property type="protein sequence ID" value="KAJ8665747.1"/>
    <property type="molecule type" value="Genomic_DNA"/>
</dbReference>
<gene>
    <name evidence="1" type="ORF">QAD02_007409</name>
</gene>
<sequence length="159" mass="18408">MGNCFLEGSKENFQEKSVAVRQYSSSEKWEFVKILSRTGKLLYREILDVVRVWLRHVNQMRRIGKRVLNVPNQNVCDYYVAYDEMIDVRPASIANDFTPQNILPRSRGQGRALVRENDQIQRPGLNVDVNATPRRSGREVRIPGHLRGFDSRGFRDSSV</sequence>
<accession>A0ACC2N3K7</accession>